<dbReference type="Proteomes" id="UP000023067">
    <property type="component" value="Unassembled WGS sequence"/>
</dbReference>
<dbReference type="RefSeq" id="WP_051487092.1">
    <property type="nucleotide sequence ID" value="NZ_BAAAOW010000010.1"/>
</dbReference>
<dbReference type="AlphaFoldDB" id="Z9JNI1"/>
<organism evidence="1 2">
    <name type="scientific">Brachybacterium phenoliresistens</name>
    <dbReference type="NCBI Taxonomy" id="396014"/>
    <lineage>
        <taxon>Bacteria</taxon>
        <taxon>Bacillati</taxon>
        <taxon>Actinomycetota</taxon>
        <taxon>Actinomycetes</taxon>
        <taxon>Micrococcales</taxon>
        <taxon>Dermabacteraceae</taxon>
        <taxon>Brachybacterium</taxon>
    </lineage>
</organism>
<name>Z9JNI1_9MICO</name>
<dbReference type="EMBL" id="JDYK01000021">
    <property type="protein sequence ID" value="EWS79970.1"/>
    <property type="molecule type" value="Genomic_DNA"/>
</dbReference>
<dbReference type="HOGENOM" id="CLU_1700853_0_0_11"/>
<evidence type="ECO:0000313" key="1">
    <source>
        <dbReference type="EMBL" id="EWS79970.1"/>
    </source>
</evidence>
<evidence type="ECO:0008006" key="3">
    <source>
        <dbReference type="Google" id="ProtNLM"/>
    </source>
</evidence>
<evidence type="ECO:0000313" key="2">
    <source>
        <dbReference type="Proteomes" id="UP000023067"/>
    </source>
</evidence>
<reference evidence="1 2" key="1">
    <citation type="submission" date="2014-02" db="EMBL/GenBank/DDBJ databases">
        <title>Genome sequence of Brachybacterium phenoliresistens strain W13A50.</title>
        <authorList>
            <person name="Wang X."/>
        </authorList>
    </citation>
    <scope>NUCLEOTIDE SEQUENCE [LARGE SCALE GENOMIC DNA]</scope>
    <source>
        <strain evidence="1 2">W13A50</strain>
    </source>
</reference>
<gene>
    <name evidence="1" type="ORF">BF93_08535</name>
</gene>
<sequence>MPPDELVRVSFTLGPDAPADAEGIWARPTDHGTYIVDNIPFYARDVALGDEVGADREGGRLWSRGVITPSGAMTLRFIVLAEDEYRALRDMRWLAARLDALGIDHEDDEDRLMVASVQQTHDLDALLVAVRYFRASGAGRVEPGGLAPWWPAGA</sequence>
<dbReference type="InterPro" id="IPR025361">
    <property type="entry name" value="DUF4265"/>
</dbReference>
<keyword evidence="2" id="KW-1185">Reference proteome</keyword>
<dbReference type="Pfam" id="PF14085">
    <property type="entry name" value="DUF4265"/>
    <property type="match status" value="1"/>
</dbReference>
<comment type="caution">
    <text evidence="1">The sequence shown here is derived from an EMBL/GenBank/DDBJ whole genome shotgun (WGS) entry which is preliminary data.</text>
</comment>
<protein>
    <recommendedName>
        <fullName evidence="3">DUF4265 domain-containing protein</fullName>
    </recommendedName>
</protein>
<proteinExistence type="predicted"/>
<accession>Z9JNI1</accession>
<dbReference type="PATRIC" id="fig|396014.3.peg.3207"/>
<dbReference type="OrthoDB" id="5149111at2"/>